<comment type="caution">
    <text evidence="1">The sequence shown here is derived from an EMBL/GenBank/DDBJ whole genome shotgun (WGS) entry which is preliminary data.</text>
</comment>
<dbReference type="OrthoDB" id="4555700at2"/>
<dbReference type="Proteomes" id="UP000431401">
    <property type="component" value="Unassembled WGS sequence"/>
</dbReference>
<dbReference type="EMBL" id="WEGI01000002">
    <property type="protein sequence ID" value="MQY25302.1"/>
    <property type="molecule type" value="Genomic_DNA"/>
</dbReference>
<proteinExistence type="predicted"/>
<organism evidence="1 2">
    <name type="scientific">Nocardia aurantia</name>
    <dbReference type="NCBI Taxonomy" id="2585199"/>
    <lineage>
        <taxon>Bacteria</taxon>
        <taxon>Bacillati</taxon>
        <taxon>Actinomycetota</taxon>
        <taxon>Actinomycetes</taxon>
        <taxon>Mycobacteriales</taxon>
        <taxon>Nocardiaceae</taxon>
        <taxon>Nocardia</taxon>
    </lineage>
</organism>
<keyword evidence="2" id="KW-1185">Reference proteome</keyword>
<dbReference type="AlphaFoldDB" id="A0A7K0DJ72"/>
<evidence type="ECO:0000313" key="2">
    <source>
        <dbReference type="Proteomes" id="UP000431401"/>
    </source>
</evidence>
<dbReference type="RefSeq" id="WP_153339194.1">
    <property type="nucleotide sequence ID" value="NZ_WEGI01000002.1"/>
</dbReference>
<protein>
    <submittedName>
        <fullName evidence="1">Uncharacterized protein</fullName>
    </submittedName>
</protein>
<evidence type="ECO:0000313" key="1">
    <source>
        <dbReference type="EMBL" id="MQY25302.1"/>
    </source>
</evidence>
<accession>A0A7K0DJ72</accession>
<name>A0A7K0DJ72_9NOCA</name>
<reference evidence="1 2" key="1">
    <citation type="submission" date="2019-10" db="EMBL/GenBank/DDBJ databases">
        <title>Nocardia macrotermitis sp. nov. and Nocardia aurantia sp. nov., isolated from the gut of fungus growing-termite Macrotermes natalensis.</title>
        <authorList>
            <person name="Benndorf R."/>
            <person name="Schwitalla J."/>
            <person name="Martin K."/>
            <person name="De Beer W."/>
            <person name="Kaster A.-K."/>
            <person name="Vollmers J."/>
            <person name="Poulsen M."/>
            <person name="Beemelmanns C."/>
        </authorList>
    </citation>
    <scope>NUCLEOTIDE SEQUENCE [LARGE SCALE GENOMIC DNA]</scope>
    <source>
        <strain evidence="1 2">RB56</strain>
    </source>
</reference>
<gene>
    <name evidence="1" type="ORF">NRB56_08580</name>
</gene>
<sequence>MSRAAHSGPRTRSHPRARAVAVAREHRRRYQLVALAPAVADVVRYAGGWLFDRASSGWEVTAIVADHADTRPLEILGVRVVDLESAFASRVRSPMPNALAIDTELFAADHRVRAGLLDVFDHELIDQVTFWGDRPLGDLGARFDPVQHRASRAAQAFKARALSVAGQQAPAAPELFRCCEFQPGAAGFRDLLPTAV</sequence>